<dbReference type="RefSeq" id="WP_319614369.1">
    <property type="nucleotide sequence ID" value="NZ_JAWXYB010000018.1"/>
</dbReference>
<dbReference type="InterPro" id="IPR045078">
    <property type="entry name" value="TST/MPST-like"/>
</dbReference>
<dbReference type="PANTHER" id="PTHR11364:SF27">
    <property type="entry name" value="SULFURTRANSFERASE"/>
    <property type="match status" value="1"/>
</dbReference>
<reference evidence="5 6" key="1">
    <citation type="submission" date="2023-11" db="EMBL/GenBank/DDBJ databases">
        <title>MicrobeMod: A computational toolkit for identifying prokaryotic methylation and restriction-modification with nanopore sequencing.</title>
        <authorList>
            <person name="Crits-Christoph A."/>
            <person name="Kang S.C."/>
            <person name="Lee H."/>
            <person name="Ostrov N."/>
        </authorList>
    </citation>
    <scope>NUCLEOTIDE SEQUENCE [LARGE SCALE GENOMIC DNA]</scope>
    <source>
        <strain evidence="5 6">DSMZ 700</strain>
    </source>
</reference>
<dbReference type="EMBL" id="JAWXYB010000018">
    <property type="protein sequence ID" value="MDX5931455.1"/>
    <property type="molecule type" value="Genomic_DNA"/>
</dbReference>
<dbReference type="Gene3D" id="3.40.250.10">
    <property type="entry name" value="Rhodanese-like domain"/>
    <property type="match status" value="2"/>
</dbReference>
<dbReference type="SMART" id="SM00450">
    <property type="entry name" value="RHOD"/>
    <property type="match status" value="2"/>
</dbReference>
<keyword evidence="1" id="KW-0808">Transferase</keyword>
<gene>
    <name evidence="5" type="ORF">SIL87_11815</name>
</gene>
<feature type="domain" description="Rhodanese" evidence="4">
    <location>
        <begin position="185"/>
        <end position="300"/>
    </location>
</feature>
<feature type="chain" id="PRO_5044027033" evidence="3">
    <location>
        <begin position="18"/>
        <end position="306"/>
    </location>
</feature>
<dbReference type="Pfam" id="PF00581">
    <property type="entry name" value="Rhodanese"/>
    <property type="match status" value="2"/>
</dbReference>
<dbReference type="CDD" id="cd01448">
    <property type="entry name" value="TST_Repeat_1"/>
    <property type="match status" value="1"/>
</dbReference>
<dbReference type="CDD" id="cd01449">
    <property type="entry name" value="TST_Repeat_2"/>
    <property type="match status" value="1"/>
</dbReference>
<proteinExistence type="predicted"/>
<dbReference type="InterPro" id="IPR001763">
    <property type="entry name" value="Rhodanese-like_dom"/>
</dbReference>
<accession>A0AAW9DRW5</accession>
<evidence type="ECO:0000256" key="3">
    <source>
        <dbReference type="SAM" id="SignalP"/>
    </source>
</evidence>
<dbReference type="SUPFAM" id="SSF52821">
    <property type="entry name" value="Rhodanese/Cell cycle control phosphatase"/>
    <property type="match status" value="2"/>
</dbReference>
<evidence type="ECO:0000259" key="4">
    <source>
        <dbReference type="PROSITE" id="PS50206"/>
    </source>
</evidence>
<dbReference type="InterPro" id="IPR036873">
    <property type="entry name" value="Rhodanese-like_dom_sf"/>
</dbReference>
<keyword evidence="3" id="KW-0732">Signal</keyword>
<feature type="signal peptide" evidence="3">
    <location>
        <begin position="1"/>
        <end position="17"/>
    </location>
</feature>
<feature type="domain" description="Rhodanese" evidence="4">
    <location>
        <begin position="36"/>
        <end position="154"/>
    </location>
</feature>
<evidence type="ECO:0000313" key="5">
    <source>
        <dbReference type="EMBL" id="MDX5931455.1"/>
    </source>
</evidence>
<organism evidence="5 6">
    <name type="scientific">Acidiphilium acidophilum</name>
    <name type="common">Thiobacillus acidophilus</name>
    <dbReference type="NCBI Taxonomy" id="76588"/>
    <lineage>
        <taxon>Bacteria</taxon>
        <taxon>Pseudomonadati</taxon>
        <taxon>Pseudomonadota</taxon>
        <taxon>Alphaproteobacteria</taxon>
        <taxon>Acetobacterales</taxon>
        <taxon>Acidocellaceae</taxon>
        <taxon>Acidiphilium</taxon>
    </lineage>
</organism>
<evidence type="ECO:0000256" key="1">
    <source>
        <dbReference type="ARBA" id="ARBA00022679"/>
    </source>
</evidence>
<dbReference type="AlphaFoldDB" id="A0AAW9DRW5"/>
<dbReference type="Proteomes" id="UP001279553">
    <property type="component" value="Unassembled WGS sequence"/>
</dbReference>
<name>A0AAW9DRW5_ACIAO</name>
<evidence type="ECO:0000256" key="2">
    <source>
        <dbReference type="ARBA" id="ARBA00022737"/>
    </source>
</evidence>
<keyword evidence="6" id="KW-1185">Reference proteome</keyword>
<dbReference type="PANTHER" id="PTHR11364">
    <property type="entry name" value="THIOSULFATE SULFERTANSFERASE"/>
    <property type="match status" value="1"/>
</dbReference>
<dbReference type="PROSITE" id="PS50206">
    <property type="entry name" value="RHODANESE_3"/>
    <property type="match status" value="2"/>
</dbReference>
<dbReference type="GO" id="GO:0004792">
    <property type="term" value="F:thiosulfate-cyanide sulfurtransferase activity"/>
    <property type="evidence" value="ECO:0007669"/>
    <property type="project" value="TreeGrafter"/>
</dbReference>
<sequence>MSAVLALTLSGMCAAEAAGPVAPPLVTPAWVAAHLHTPGMVIVEVYDFDKQKPAYAKEHIPGAVFTGFLSDHWRIPMNGLPFVLPPEATIAKVIEGVGISNNSRVILVPGGAVKGDFPATTRIYWTLRMEGMNNVSIMNGGDHAWLANPKDVVATGDLTPAVGKFTPHYDAGLLATRSMVQADLNTHKFQLVDARPAKQYDGKVKPGVDKKAGTIPGALNLPFSVVLTADHEGIMDRAGVEGAMKKAGIATDKPTYTFCNTGHLASLDWFALREIAHVPDVKLYSGSMSEWTRDASLPVVDGKSAF</sequence>
<comment type="caution">
    <text evidence="5">The sequence shown here is derived from an EMBL/GenBank/DDBJ whole genome shotgun (WGS) entry which is preliminary data.</text>
</comment>
<evidence type="ECO:0000313" key="6">
    <source>
        <dbReference type="Proteomes" id="UP001279553"/>
    </source>
</evidence>
<protein>
    <submittedName>
        <fullName evidence="5">Rhodanese-like domain-containing protein</fullName>
    </submittedName>
</protein>
<keyword evidence="2" id="KW-0677">Repeat</keyword>